<comment type="caution">
    <text evidence="1">The sequence shown here is derived from an EMBL/GenBank/DDBJ whole genome shotgun (WGS) entry which is preliminary data.</text>
</comment>
<gene>
    <name evidence="1" type="ORF">IEO21_05857</name>
</gene>
<organism evidence="1 2">
    <name type="scientific">Rhodonia placenta</name>
    <dbReference type="NCBI Taxonomy" id="104341"/>
    <lineage>
        <taxon>Eukaryota</taxon>
        <taxon>Fungi</taxon>
        <taxon>Dikarya</taxon>
        <taxon>Basidiomycota</taxon>
        <taxon>Agaricomycotina</taxon>
        <taxon>Agaricomycetes</taxon>
        <taxon>Polyporales</taxon>
        <taxon>Adustoporiaceae</taxon>
        <taxon>Rhodonia</taxon>
    </lineage>
</organism>
<protein>
    <submittedName>
        <fullName evidence="1">Uncharacterized protein</fullName>
    </submittedName>
</protein>
<reference evidence="1" key="1">
    <citation type="submission" date="2020-11" db="EMBL/GenBank/DDBJ databases">
        <authorList>
            <person name="Koelle M."/>
            <person name="Horta M.A.C."/>
            <person name="Nowrousian M."/>
            <person name="Ohm R.A."/>
            <person name="Benz P."/>
            <person name="Pilgard A."/>
        </authorList>
    </citation>
    <scope>NUCLEOTIDE SEQUENCE</scope>
    <source>
        <strain evidence="1">FPRL280</strain>
    </source>
</reference>
<accession>A0A8H7P1E6</accession>
<dbReference type="Proteomes" id="UP000639403">
    <property type="component" value="Unassembled WGS sequence"/>
</dbReference>
<evidence type="ECO:0000313" key="2">
    <source>
        <dbReference type="Proteomes" id="UP000639403"/>
    </source>
</evidence>
<dbReference type="AlphaFoldDB" id="A0A8H7P1E6"/>
<evidence type="ECO:0000313" key="1">
    <source>
        <dbReference type="EMBL" id="KAF9812972.1"/>
    </source>
</evidence>
<name>A0A8H7P1E6_9APHY</name>
<dbReference type="EMBL" id="JADOXO010000116">
    <property type="protein sequence ID" value="KAF9812972.1"/>
    <property type="molecule type" value="Genomic_DNA"/>
</dbReference>
<sequence length="291" mass="31922">MSIASARVVMSTARKAYAITANEGATPDIYSFKTGTFVAEARRSGIAKGCRVSSSKITLRQDAQETQRRAAKMLAKMAAEARTTRSRVRVAIDAPNATLRGFSSGRCASAMPHCPSRTHNRRTRRHLSMTVSASIPKRLKTVTVSGPHHRAETVCVKSMTSHSVRKVMSRRPYHKTVRWCQARQTKAQLRRVLMSVERQSMIMSQTSVGSRGSLLPASVAIAKSNCKLISTNGRQGATDKVEEVTSLEGGRVCCPMLDGPLRPALCKSRSIGKRKDQAEAQRTFSSVIFDR</sequence>
<proteinExistence type="predicted"/>
<reference evidence="1" key="2">
    <citation type="journal article" name="Front. Microbiol.">
        <title>Degradative Capacity of Two Strains of Rhodonia placenta: From Phenotype to Genotype.</title>
        <authorList>
            <person name="Kolle M."/>
            <person name="Horta M.A.C."/>
            <person name="Nowrousian M."/>
            <person name="Ohm R.A."/>
            <person name="Benz J.P."/>
            <person name="Pilgard A."/>
        </authorList>
    </citation>
    <scope>NUCLEOTIDE SEQUENCE</scope>
    <source>
        <strain evidence="1">FPRL280</strain>
    </source>
</reference>